<protein>
    <recommendedName>
        <fullName evidence="6">Cuticle protein 16.8-like</fullName>
    </recommendedName>
</protein>
<evidence type="ECO:0000256" key="1">
    <source>
        <dbReference type="ARBA" id="ARBA00022460"/>
    </source>
</evidence>
<gene>
    <name evidence="4" type="ORF">BIW11_03862</name>
</gene>
<dbReference type="PROSITE" id="PS51155">
    <property type="entry name" value="CHIT_BIND_RR_2"/>
    <property type="match status" value="1"/>
</dbReference>
<evidence type="ECO:0000313" key="5">
    <source>
        <dbReference type="Proteomes" id="UP000192247"/>
    </source>
</evidence>
<dbReference type="PANTHER" id="PTHR10380:SF173">
    <property type="entry name" value="CUTICULAR PROTEIN 47EF, ISOFORM C-RELATED"/>
    <property type="match status" value="1"/>
</dbReference>
<dbReference type="GO" id="GO:0008010">
    <property type="term" value="F:structural constituent of chitin-based larval cuticle"/>
    <property type="evidence" value="ECO:0007669"/>
    <property type="project" value="TreeGrafter"/>
</dbReference>
<evidence type="ECO:0000256" key="3">
    <source>
        <dbReference type="SAM" id="MobiDB-lite"/>
    </source>
</evidence>
<organism evidence="4 5">
    <name type="scientific">Tropilaelaps mercedesae</name>
    <dbReference type="NCBI Taxonomy" id="418985"/>
    <lineage>
        <taxon>Eukaryota</taxon>
        <taxon>Metazoa</taxon>
        <taxon>Ecdysozoa</taxon>
        <taxon>Arthropoda</taxon>
        <taxon>Chelicerata</taxon>
        <taxon>Arachnida</taxon>
        <taxon>Acari</taxon>
        <taxon>Parasitiformes</taxon>
        <taxon>Mesostigmata</taxon>
        <taxon>Gamasina</taxon>
        <taxon>Dermanyssoidea</taxon>
        <taxon>Laelapidae</taxon>
        <taxon>Tropilaelaps</taxon>
    </lineage>
</organism>
<reference evidence="4 5" key="1">
    <citation type="journal article" date="2017" name="Gigascience">
        <title>Draft genome of the honey bee ectoparasitic mite, Tropilaelaps mercedesae, is shaped by the parasitic life history.</title>
        <authorList>
            <person name="Dong X."/>
            <person name="Armstrong S.D."/>
            <person name="Xia D."/>
            <person name="Makepeace B.L."/>
            <person name="Darby A.C."/>
            <person name="Kadowaki T."/>
        </authorList>
    </citation>
    <scope>NUCLEOTIDE SEQUENCE [LARGE SCALE GENOMIC DNA]</scope>
    <source>
        <strain evidence="4">Wuxi-XJTLU</strain>
    </source>
</reference>
<dbReference type="Gene3D" id="3.10.50.10">
    <property type="match status" value="1"/>
</dbReference>
<dbReference type="InterPro" id="IPR029070">
    <property type="entry name" value="Chitinase_insertion_sf"/>
</dbReference>
<keyword evidence="5" id="KW-1185">Reference proteome</keyword>
<evidence type="ECO:0000313" key="4">
    <source>
        <dbReference type="EMBL" id="OQR72017.1"/>
    </source>
</evidence>
<feature type="compositionally biased region" description="Basic and acidic residues" evidence="3">
    <location>
        <begin position="103"/>
        <end position="113"/>
    </location>
</feature>
<evidence type="ECO:0000256" key="2">
    <source>
        <dbReference type="PROSITE-ProRule" id="PRU00497"/>
    </source>
</evidence>
<name>A0A1V9XEP6_9ACAR</name>
<dbReference type="PANTHER" id="PTHR10380">
    <property type="entry name" value="CUTICLE PROTEIN"/>
    <property type="match status" value="1"/>
</dbReference>
<keyword evidence="1 2" id="KW-0193">Cuticle</keyword>
<feature type="region of interest" description="Disordered" evidence="3">
    <location>
        <begin position="100"/>
        <end position="121"/>
    </location>
</feature>
<proteinExistence type="predicted"/>
<sequence length="203" mass="20986">MSASRATYSLGNFGGYGHGHAAVVSAPISSHGYGHAAIATAPVSTASYGHSAPLAIAAAHPVASVGYAGHGHGHAVVDKAVHYPPQPYKFGYDSVDDYGTKQSRHEVSDEHNNKKGSYSFSDAHGIQRHVEYVADAHGFRASIKTNEPGTAPSHPAAAHYDAQPVAVKHVATAPVATYAKAPIAYAHAAPVASYDHAASSYGH</sequence>
<dbReference type="STRING" id="418985.A0A1V9XEP6"/>
<dbReference type="AlphaFoldDB" id="A0A1V9XEP6"/>
<dbReference type="FunCoup" id="A0A1V9XEP6">
    <property type="interactions" value="68"/>
</dbReference>
<comment type="caution">
    <text evidence="4">The sequence shown here is derived from an EMBL/GenBank/DDBJ whole genome shotgun (WGS) entry which is preliminary data.</text>
</comment>
<dbReference type="GO" id="GO:0062129">
    <property type="term" value="C:chitin-based extracellular matrix"/>
    <property type="evidence" value="ECO:0007669"/>
    <property type="project" value="TreeGrafter"/>
</dbReference>
<dbReference type="InParanoid" id="A0A1V9XEP6"/>
<evidence type="ECO:0008006" key="6">
    <source>
        <dbReference type="Google" id="ProtNLM"/>
    </source>
</evidence>
<accession>A0A1V9XEP6</accession>
<dbReference type="InterPro" id="IPR000618">
    <property type="entry name" value="Insect_cuticle"/>
</dbReference>
<dbReference type="Pfam" id="PF00379">
    <property type="entry name" value="Chitin_bind_4"/>
    <property type="match status" value="1"/>
</dbReference>
<dbReference type="Proteomes" id="UP000192247">
    <property type="component" value="Unassembled WGS sequence"/>
</dbReference>
<dbReference type="InterPro" id="IPR050468">
    <property type="entry name" value="Cuticle_Struct_Prot"/>
</dbReference>
<dbReference type="OrthoDB" id="6515429at2759"/>
<dbReference type="EMBL" id="MNPL01012737">
    <property type="protein sequence ID" value="OQR72017.1"/>
    <property type="molecule type" value="Genomic_DNA"/>
</dbReference>